<protein>
    <recommendedName>
        <fullName evidence="4">Secreted protein</fullName>
    </recommendedName>
</protein>
<sequence length="114" mass="12259">MAEAGLAMSIKLQVFAVVRSSSVTLILSAFTCYCLAQTSNEVDEMAVGDLEEVTCGAAANITARVICKKQFVATHKSAQNHNDELNEKNEQLESEEALSQERTVTTSTSGTLTK</sequence>
<dbReference type="Proteomes" id="UP000616499">
    <property type="component" value="Unassembled WGS sequence"/>
</dbReference>
<accession>A0ABQ2H0H4</accession>
<evidence type="ECO:0000313" key="2">
    <source>
        <dbReference type="EMBL" id="GGM20063.1"/>
    </source>
</evidence>
<organism evidence="2 3">
    <name type="scientific">Pseudomonas asuensis</name>
    <dbReference type="NCBI Taxonomy" id="1825787"/>
    <lineage>
        <taxon>Bacteria</taxon>
        <taxon>Pseudomonadati</taxon>
        <taxon>Pseudomonadota</taxon>
        <taxon>Gammaproteobacteria</taxon>
        <taxon>Pseudomonadales</taxon>
        <taxon>Pseudomonadaceae</taxon>
        <taxon>Pseudomonas</taxon>
    </lineage>
</organism>
<dbReference type="EMBL" id="BMNW01000007">
    <property type="protein sequence ID" value="GGM20063.1"/>
    <property type="molecule type" value="Genomic_DNA"/>
</dbReference>
<evidence type="ECO:0008006" key="4">
    <source>
        <dbReference type="Google" id="ProtNLM"/>
    </source>
</evidence>
<proteinExistence type="predicted"/>
<feature type="compositionally biased region" description="Basic and acidic residues" evidence="1">
    <location>
        <begin position="81"/>
        <end position="91"/>
    </location>
</feature>
<dbReference type="RefSeq" id="WP_188867268.1">
    <property type="nucleotide sequence ID" value="NZ_BMNW01000007.1"/>
</dbReference>
<evidence type="ECO:0000313" key="3">
    <source>
        <dbReference type="Proteomes" id="UP000616499"/>
    </source>
</evidence>
<evidence type="ECO:0000256" key="1">
    <source>
        <dbReference type="SAM" id="MobiDB-lite"/>
    </source>
</evidence>
<comment type="caution">
    <text evidence="2">The sequence shown here is derived from an EMBL/GenBank/DDBJ whole genome shotgun (WGS) entry which is preliminary data.</text>
</comment>
<name>A0ABQ2H0H4_9PSED</name>
<gene>
    <name evidence="2" type="ORF">GCM10009425_33590</name>
</gene>
<feature type="compositionally biased region" description="Low complexity" evidence="1">
    <location>
        <begin position="100"/>
        <end position="114"/>
    </location>
</feature>
<keyword evidence="3" id="KW-1185">Reference proteome</keyword>
<reference evidence="3" key="1">
    <citation type="journal article" date="2019" name="Int. J. Syst. Evol. Microbiol.">
        <title>The Global Catalogue of Microorganisms (GCM) 10K type strain sequencing project: providing services to taxonomists for standard genome sequencing and annotation.</title>
        <authorList>
            <consortium name="The Broad Institute Genomics Platform"/>
            <consortium name="The Broad Institute Genome Sequencing Center for Infectious Disease"/>
            <person name="Wu L."/>
            <person name="Ma J."/>
        </authorList>
    </citation>
    <scope>NUCLEOTIDE SEQUENCE [LARGE SCALE GENOMIC DNA]</scope>
    <source>
        <strain evidence="3">JCM 13501</strain>
    </source>
</reference>
<feature type="region of interest" description="Disordered" evidence="1">
    <location>
        <begin position="78"/>
        <end position="114"/>
    </location>
</feature>